<evidence type="ECO:0000313" key="2">
    <source>
        <dbReference type="Proteomes" id="UP001642484"/>
    </source>
</evidence>
<sequence length="114" mass="13128">MALELRDASEGKMVSERFQELKSLLVQLGELAWRQGTTAIEEACKVLDIAYKERERRWGDDGKVDRSRSRKSWRFAKRFLAGHSRRRGSPWMSLSAIFLLTCSAPPRPSRSSSR</sequence>
<gene>
    <name evidence="1" type="ORF">CCMP2556_LOCUS21531</name>
</gene>
<comment type="caution">
    <text evidence="1">The sequence shown here is derived from an EMBL/GenBank/DDBJ whole genome shotgun (WGS) entry which is preliminary data.</text>
</comment>
<accession>A0ABP0LKY3</accession>
<reference evidence="1 2" key="1">
    <citation type="submission" date="2024-02" db="EMBL/GenBank/DDBJ databases">
        <authorList>
            <person name="Chen Y."/>
            <person name="Shah S."/>
            <person name="Dougan E. K."/>
            <person name="Thang M."/>
            <person name="Chan C."/>
        </authorList>
    </citation>
    <scope>NUCLEOTIDE SEQUENCE [LARGE SCALE GENOMIC DNA]</scope>
</reference>
<dbReference type="Proteomes" id="UP001642484">
    <property type="component" value="Unassembled WGS sequence"/>
</dbReference>
<name>A0ABP0LKY3_9DINO</name>
<proteinExistence type="predicted"/>
<keyword evidence="2" id="KW-1185">Reference proteome</keyword>
<dbReference type="EMBL" id="CAXAMN010013069">
    <property type="protein sequence ID" value="CAK9039805.1"/>
    <property type="molecule type" value="Genomic_DNA"/>
</dbReference>
<organism evidence="1 2">
    <name type="scientific">Durusdinium trenchii</name>
    <dbReference type="NCBI Taxonomy" id="1381693"/>
    <lineage>
        <taxon>Eukaryota</taxon>
        <taxon>Sar</taxon>
        <taxon>Alveolata</taxon>
        <taxon>Dinophyceae</taxon>
        <taxon>Suessiales</taxon>
        <taxon>Symbiodiniaceae</taxon>
        <taxon>Durusdinium</taxon>
    </lineage>
</organism>
<evidence type="ECO:0000313" key="1">
    <source>
        <dbReference type="EMBL" id="CAK9039805.1"/>
    </source>
</evidence>
<protein>
    <submittedName>
        <fullName evidence="1">Uncharacterized protein</fullName>
    </submittedName>
</protein>